<comment type="caution">
    <text evidence="2">The sequence shown here is derived from an EMBL/GenBank/DDBJ whole genome shotgun (WGS) entry which is preliminary data.</text>
</comment>
<evidence type="ECO:0008006" key="4">
    <source>
        <dbReference type="Google" id="ProtNLM"/>
    </source>
</evidence>
<keyword evidence="3" id="KW-1185">Reference proteome</keyword>
<keyword evidence="1" id="KW-0732">Signal</keyword>
<gene>
    <name evidence="2" type="ORF">CWE11_03045</name>
</gene>
<proteinExistence type="predicted"/>
<evidence type="ECO:0000256" key="1">
    <source>
        <dbReference type="SAM" id="SignalP"/>
    </source>
</evidence>
<accession>A0A432WPR1</accession>
<sequence length="142" mass="16135">MKKVMLFLALALMLTGCEVMDDMTWSEQTNFKDSMYYDGYRVDSYETRTYSNFTGINAGIQVDFYVYNLRSSQDLCVRATFSRSSAGSLRQGGIYRISPNGNSWVASVSTWNAQDGARGFSYEVTTQTGRIESYESCDRIIF</sequence>
<evidence type="ECO:0000313" key="3">
    <source>
        <dbReference type="Proteomes" id="UP000288405"/>
    </source>
</evidence>
<organism evidence="2 3">
    <name type="scientific">Aliidiomarina sanyensis</name>
    <dbReference type="NCBI Taxonomy" id="1249555"/>
    <lineage>
        <taxon>Bacteria</taxon>
        <taxon>Pseudomonadati</taxon>
        <taxon>Pseudomonadota</taxon>
        <taxon>Gammaproteobacteria</taxon>
        <taxon>Alteromonadales</taxon>
        <taxon>Idiomarinaceae</taxon>
        <taxon>Aliidiomarina</taxon>
    </lineage>
</organism>
<dbReference type="Proteomes" id="UP000288405">
    <property type="component" value="Unassembled WGS sequence"/>
</dbReference>
<reference evidence="2 3" key="1">
    <citation type="journal article" date="2011" name="Front. Microbiol.">
        <title>Genomic signatures of strain selection and enhancement in Bacillus atrophaeus var. globigii, a historical biowarfare simulant.</title>
        <authorList>
            <person name="Gibbons H.S."/>
            <person name="Broomall S.M."/>
            <person name="McNew L.A."/>
            <person name="Daligault H."/>
            <person name="Chapman C."/>
            <person name="Bruce D."/>
            <person name="Karavis M."/>
            <person name="Krepps M."/>
            <person name="McGregor P.A."/>
            <person name="Hong C."/>
            <person name="Park K.H."/>
            <person name="Akmal A."/>
            <person name="Feldman A."/>
            <person name="Lin J.S."/>
            <person name="Chang W.E."/>
            <person name="Higgs B.W."/>
            <person name="Demirev P."/>
            <person name="Lindquist J."/>
            <person name="Liem A."/>
            <person name="Fochler E."/>
            <person name="Read T.D."/>
            <person name="Tapia R."/>
            <person name="Johnson S."/>
            <person name="Bishop-Lilly K.A."/>
            <person name="Detter C."/>
            <person name="Han C."/>
            <person name="Sozhamannan S."/>
            <person name="Rosenzweig C.N."/>
            <person name="Skowronski E.W."/>
        </authorList>
    </citation>
    <scope>NUCLEOTIDE SEQUENCE [LARGE SCALE GENOMIC DNA]</scope>
    <source>
        <strain evidence="2 3">GYP-17</strain>
    </source>
</reference>
<evidence type="ECO:0000313" key="2">
    <source>
        <dbReference type="EMBL" id="RUO35751.1"/>
    </source>
</evidence>
<name>A0A432WPR1_9GAMM</name>
<feature type="chain" id="PRO_5019243329" description="Lipoprotein" evidence="1">
    <location>
        <begin position="22"/>
        <end position="142"/>
    </location>
</feature>
<dbReference type="PROSITE" id="PS51257">
    <property type="entry name" value="PROKAR_LIPOPROTEIN"/>
    <property type="match status" value="1"/>
</dbReference>
<dbReference type="AlphaFoldDB" id="A0A432WPR1"/>
<protein>
    <recommendedName>
        <fullName evidence="4">Lipoprotein</fullName>
    </recommendedName>
</protein>
<feature type="signal peptide" evidence="1">
    <location>
        <begin position="1"/>
        <end position="21"/>
    </location>
</feature>
<dbReference type="EMBL" id="PIPM01000002">
    <property type="protein sequence ID" value="RUO35751.1"/>
    <property type="molecule type" value="Genomic_DNA"/>
</dbReference>